<dbReference type="InterPro" id="IPR032808">
    <property type="entry name" value="DoxX"/>
</dbReference>
<feature type="transmembrane region" description="Helical" evidence="7">
    <location>
        <begin position="105"/>
        <end position="126"/>
    </location>
</feature>
<proteinExistence type="inferred from homology"/>
<comment type="similarity">
    <text evidence="2">Belongs to the DoxX family.</text>
</comment>
<keyword evidence="4 7" id="KW-0812">Transmembrane</keyword>
<evidence type="ECO:0000256" key="7">
    <source>
        <dbReference type="SAM" id="Phobius"/>
    </source>
</evidence>
<organism evidence="8 9">
    <name type="scientific">Sphaerisporangium rubeum</name>
    <dbReference type="NCBI Taxonomy" id="321317"/>
    <lineage>
        <taxon>Bacteria</taxon>
        <taxon>Bacillati</taxon>
        <taxon>Actinomycetota</taxon>
        <taxon>Actinomycetes</taxon>
        <taxon>Streptosporangiales</taxon>
        <taxon>Streptosporangiaceae</taxon>
        <taxon>Sphaerisporangium</taxon>
    </lineage>
</organism>
<dbReference type="AlphaFoldDB" id="A0A7X0IGQ1"/>
<keyword evidence="6 7" id="KW-0472">Membrane</keyword>
<dbReference type="PANTHER" id="PTHR33452:SF4">
    <property type="entry name" value="BLL4328 PROTEIN"/>
    <property type="match status" value="1"/>
</dbReference>
<protein>
    <submittedName>
        <fullName evidence="8">Putative oxidoreductase</fullName>
    </submittedName>
</protein>
<comment type="caution">
    <text evidence="8">The sequence shown here is derived from an EMBL/GenBank/DDBJ whole genome shotgun (WGS) entry which is preliminary data.</text>
</comment>
<dbReference type="GO" id="GO:0005886">
    <property type="term" value="C:plasma membrane"/>
    <property type="evidence" value="ECO:0007669"/>
    <property type="project" value="UniProtKB-SubCell"/>
</dbReference>
<evidence type="ECO:0000256" key="6">
    <source>
        <dbReference type="ARBA" id="ARBA00023136"/>
    </source>
</evidence>
<evidence type="ECO:0000313" key="8">
    <source>
        <dbReference type="EMBL" id="MBB6474915.1"/>
    </source>
</evidence>
<evidence type="ECO:0000256" key="5">
    <source>
        <dbReference type="ARBA" id="ARBA00022989"/>
    </source>
</evidence>
<evidence type="ECO:0000256" key="2">
    <source>
        <dbReference type="ARBA" id="ARBA00006679"/>
    </source>
</evidence>
<comment type="subcellular location">
    <subcellularLocation>
        <location evidence="1">Cell membrane</location>
        <topology evidence="1">Multi-pass membrane protein</topology>
    </subcellularLocation>
</comment>
<keyword evidence="3" id="KW-1003">Cell membrane</keyword>
<dbReference type="EMBL" id="JACHIU010000001">
    <property type="protein sequence ID" value="MBB6474915.1"/>
    <property type="molecule type" value="Genomic_DNA"/>
</dbReference>
<sequence>MPKLDRLGEPIYALFRMVIGFLFTLHGAASIFGVFGGHRGSGHAVAVAVWPTWWAALIQLICGALVLTGLFTRVAATLASGSMAYAYFVVHQPQQLLPLQNGGEAAAMFAWAFLLIVAAGPGIWSLDSLLGRSPARASTAGAKPAFGLARFARTQSSGS</sequence>
<feature type="transmembrane region" description="Helical" evidence="7">
    <location>
        <begin position="74"/>
        <end position="93"/>
    </location>
</feature>
<keyword evidence="9" id="KW-1185">Reference proteome</keyword>
<feature type="transmembrane region" description="Helical" evidence="7">
    <location>
        <begin position="12"/>
        <end position="35"/>
    </location>
</feature>
<evidence type="ECO:0000256" key="3">
    <source>
        <dbReference type="ARBA" id="ARBA00022475"/>
    </source>
</evidence>
<dbReference type="RefSeq" id="WP_184983833.1">
    <property type="nucleotide sequence ID" value="NZ_BAAALO010000038.1"/>
</dbReference>
<dbReference type="Proteomes" id="UP000555564">
    <property type="component" value="Unassembled WGS sequence"/>
</dbReference>
<reference evidence="8 9" key="1">
    <citation type="submission" date="2020-08" db="EMBL/GenBank/DDBJ databases">
        <title>Sequencing the genomes of 1000 actinobacteria strains.</title>
        <authorList>
            <person name="Klenk H.-P."/>
        </authorList>
    </citation>
    <scope>NUCLEOTIDE SEQUENCE [LARGE SCALE GENOMIC DNA]</scope>
    <source>
        <strain evidence="8 9">DSM 44936</strain>
    </source>
</reference>
<evidence type="ECO:0000256" key="1">
    <source>
        <dbReference type="ARBA" id="ARBA00004651"/>
    </source>
</evidence>
<feature type="transmembrane region" description="Helical" evidence="7">
    <location>
        <begin position="47"/>
        <end position="67"/>
    </location>
</feature>
<dbReference type="InterPro" id="IPR051907">
    <property type="entry name" value="DoxX-like_oxidoreductase"/>
</dbReference>
<name>A0A7X0IGQ1_9ACTN</name>
<dbReference type="Pfam" id="PF07681">
    <property type="entry name" value="DoxX"/>
    <property type="match status" value="1"/>
</dbReference>
<accession>A0A7X0IGQ1</accession>
<evidence type="ECO:0000256" key="4">
    <source>
        <dbReference type="ARBA" id="ARBA00022692"/>
    </source>
</evidence>
<evidence type="ECO:0000313" key="9">
    <source>
        <dbReference type="Proteomes" id="UP000555564"/>
    </source>
</evidence>
<gene>
    <name evidence="8" type="ORF">BJ992_004346</name>
</gene>
<keyword evidence="5 7" id="KW-1133">Transmembrane helix</keyword>
<dbReference type="PANTHER" id="PTHR33452">
    <property type="entry name" value="OXIDOREDUCTASE CATD-RELATED"/>
    <property type="match status" value="1"/>
</dbReference>